<reference evidence="2" key="1">
    <citation type="submission" date="2014-12" db="EMBL/GenBank/DDBJ databases">
        <title>Insight into the proteome of Arion vulgaris.</title>
        <authorList>
            <person name="Aradska J."/>
            <person name="Bulat T."/>
            <person name="Smidak R."/>
            <person name="Sarate P."/>
            <person name="Gangsoo J."/>
            <person name="Sialana F."/>
            <person name="Bilban M."/>
            <person name="Lubec G."/>
        </authorList>
    </citation>
    <scope>NUCLEOTIDE SEQUENCE</scope>
    <source>
        <tissue evidence="2">Skin</tissue>
    </source>
</reference>
<name>A0A0B7A7J3_9EUPU</name>
<evidence type="ECO:0000256" key="1">
    <source>
        <dbReference type="SAM" id="MobiDB-lite"/>
    </source>
</evidence>
<proteinExistence type="predicted"/>
<evidence type="ECO:0000313" key="2">
    <source>
        <dbReference type="EMBL" id="CEK75956.1"/>
    </source>
</evidence>
<dbReference type="EMBL" id="HACG01029091">
    <property type="protein sequence ID" value="CEK75956.1"/>
    <property type="molecule type" value="Transcribed_RNA"/>
</dbReference>
<dbReference type="AlphaFoldDB" id="A0A0B7A7J3"/>
<protein>
    <submittedName>
        <fullName evidence="2">Uncharacterized protein</fullName>
    </submittedName>
</protein>
<organism evidence="2">
    <name type="scientific">Arion vulgaris</name>
    <dbReference type="NCBI Taxonomy" id="1028688"/>
    <lineage>
        <taxon>Eukaryota</taxon>
        <taxon>Metazoa</taxon>
        <taxon>Spiralia</taxon>
        <taxon>Lophotrochozoa</taxon>
        <taxon>Mollusca</taxon>
        <taxon>Gastropoda</taxon>
        <taxon>Heterobranchia</taxon>
        <taxon>Euthyneura</taxon>
        <taxon>Panpulmonata</taxon>
        <taxon>Eupulmonata</taxon>
        <taxon>Stylommatophora</taxon>
        <taxon>Helicina</taxon>
        <taxon>Arionoidea</taxon>
        <taxon>Arionidae</taxon>
        <taxon>Arion</taxon>
    </lineage>
</organism>
<accession>A0A0B7A7J3</accession>
<feature type="compositionally biased region" description="Polar residues" evidence="1">
    <location>
        <begin position="1"/>
        <end position="21"/>
    </location>
</feature>
<sequence length="51" mass="5569">MAMDNSTNHTTGCATATSPENTEYAMSKNRRTNIKTIFRDEITACLAACVI</sequence>
<feature type="region of interest" description="Disordered" evidence="1">
    <location>
        <begin position="1"/>
        <end position="27"/>
    </location>
</feature>
<gene>
    <name evidence="2" type="primary">ORF97738</name>
</gene>